<dbReference type="PANTHER" id="PTHR35997:SF6">
    <property type="entry name" value="COTTON FIBER PROTEIN"/>
    <property type="match status" value="1"/>
</dbReference>
<feature type="transmembrane region" description="Helical" evidence="2">
    <location>
        <begin position="60"/>
        <end position="79"/>
    </location>
</feature>
<dbReference type="Proteomes" id="UP000827889">
    <property type="component" value="Chromosome 3"/>
</dbReference>
<reference evidence="4" key="1">
    <citation type="submission" date="2025-08" db="UniProtKB">
        <authorList>
            <consortium name="RefSeq"/>
        </authorList>
    </citation>
    <scope>IDENTIFICATION</scope>
    <source>
        <tissue evidence="4">Leaf</tissue>
    </source>
</reference>
<dbReference type="GeneID" id="115756697"/>
<sequence length="250" mass="28949">MAKPTLDLIQNPQKFRNSKERKRRAKGMSFLAFVFSVFFYISIFYIFNLSPSQNFKNSKFWFFISNTLILIIAADYGSFSSSGKGRRDLLYEEYLARTSLVKDNSGGRFIPAVPHDPETIQENVSVVEEEKRVVSEETRAAADEREPEKEPCLKESQEEEEEEEEEEEVAKNGPQDDEAEKQVEVNGEAASETEKASEGTIAEENDEFSRMSDEELNRRVEEFIWKLKRQIQLQEVKEEGIFEKEEGKEV</sequence>
<proteinExistence type="predicted"/>
<gene>
    <name evidence="4" type="primary">LOC115756697</name>
</gene>
<dbReference type="OrthoDB" id="680761at2759"/>
<organism evidence="3 4">
    <name type="scientific">Rhodamnia argentea</name>
    <dbReference type="NCBI Taxonomy" id="178133"/>
    <lineage>
        <taxon>Eukaryota</taxon>
        <taxon>Viridiplantae</taxon>
        <taxon>Streptophyta</taxon>
        <taxon>Embryophyta</taxon>
        <taxon>Tracheophyta</taxon>
        <taxon>Spermatophyta</taxon>
        <taxon>Magnoliopsida</taxon>
        <taxon>eudicotyledons</taxon>
        <taxon>Gunneridae</taxon>
        <taxon>Pentapetalae</taxon>
        <taxon>rosids</taxon>
        <taxon>malvids</taxon>
        <taxon>Myrtales</taxon>
        <taxon>Myrtaceae</taxon>
        <taxon>Myrtoideae</taxon>
        <taxon>Myrteae</taxon>
        <taxon>Australasian group</taxon>
        <taxon>Rhodamnia</taxon>
    </lineage>
</organism>
<feature type="transmembrane region" description="Helical" evidence="2">
    <location>
        <begin position="28"/>
        <end position="48"/>
    </location>
</feature>
<dbReference type="KEGG" id="rarg:115756697"/>
<keyword evidence="2" id="KW-0812">Transmembrane</keyword>
<keyword evidence="2" id="KW-1133">Transmembrane helix</keyword>
<protein>
    <submittedName>
        <fullName evidence="4">Myelin transcription factor 1</fullName>
    </submittedName>
</protein>
<feature type="compositionally biased region" description="Acidic residues" evidence="1">
    <location>
        <begin position="157"/>
        <end position="168"/>
    </location>
</feature>
<feature type="region of interest" description="Disordered" evidence="1">
    <location>
        <begin position="120"/>
        <end position="214"/>
    </location>
</feature>
<evidence type="ECO:0000313" key="3">
    <source>
        <dbReference type="Proteomes" id="UP000827889"/>
    </source>
</evidence>
<dbReference type="RefSeq" id="XP_030552416.1">
    <property type="nucleotide sequence ID" value="XM_030696556.1"/>
</dbReference>
<keyword evidence="3" id="KW-1185">Reference proteome</keyword>
<name>A0A8B8QYY3_9MYRT</name>
<dbReference type="PANTHER" id="PTHR35997">
    <property type="entry name" value="COTTON FIBER PROTEIN-RELATED"/>
    <property type="match status" value="1"/>
</dbReference>
<evidence type="ECO:0000256" key="2">
    <source>
        <dbReference type="SAM" id="Phobius"/>
    </source>
</evidence>
<evidence type="ECO:0000256" key="1">
    <source>
        <dbReference type="SAM" id="MobiDB-lite"/>
    </source>
</evidence>
<dbReference type="AlphaFoldDB" id="A0A8B8QYY3"/>
<keyword evidence="2" id="KW-0472">Membrane</keyword>
<feature type="compositionally biased region" description="Basic and acidic residues" evidence="1">
    <location>
        <begin position="128"/>
        <end position="156"/>
    </location>
</feature>
<evidence type="ECO:0000313" key="4">
    <source>
        <dbReference type="RefSeq" id="XP_030552416.1"/>
    </source>
</evidence>
<accession>A0A8B8QYY3</accession>